<evidence type="ECO:0000256" key="1">
    <source>
        <dbReference type="ARBA" id="ARBA00004613"/>
    </source>
</evidence>
<name>A0AAD8PJ88_9PEZI</name>
<dbReference type="GeneID" id="85448661"/>
<accession>A0AAD8PJ88</accession>
<keyword evidence="3" id="KW-0843">Virulence</keyword>
<keyword evidence="5" id="KW-1185">Reference proteome</keyword>
<dbReference type="RefSeq" id="XP_060406982.1">
    <property type="nucleotide sequence ID" value="XM_060564421.1"/>
</dbReference>
<dbReference type="Pfam" id="PF03534">
    <property type="entry name" value="SpvB"/>
    <property type="match status" value="1"/>
</dbReference>
<keyword evidence="2" id="KW-0964">Secreted</keyword>
<dbReference type="AlphaFoldDB" id="A0AAD8PJ88"/>
<organism evidence="4 5">
    <name type="scientific">Colletotrichum navitas</name>
    <dbReference type="NCBI Taxonomy" id="681940"/>
    <lineage>
        <taxon>Eukaryota</taxon>
        <taxon>Fungi</taxon>
        <taxon>Dikarya</taxon>
        <taxon>Ascomycota</taxon>
        <taxon>Pezizomycotina</taxon>
        <taxon>Sordariomycetes</taxon>
        <taxon>Hypocreomycetidae</taxon>
        <taxon>Glomerellales</taxon>
        <taxon>Glomerellaceae</taxon>
        <taxon>Colletotrichum</taxon>
        <taxon>Colletotrichum graminicola species complex</taxon>
    </lineage>
</organism>
<dbReference type="Proteomes" id="UP001230504">
    <property type="component" value="Unassembled WGS sequence"/>
</dbReference>
<proteinExistence type="predicted"/>
<dbReference type="InterPro" id="IPR003284">
    <property type="entry name" value="Sal_SpvB"/>
</dbReference>
<dbReference type="GO" id="GO:0005737">
    <property type="term" value="C:cytoplasm"/>
    <property type="evidence" value="ECO:0007669"/>
    <property type="project" value="InterPro"/>
</dbReference>
<evidence type="ECO:0000256" key="3">
    <source>
        <dbReference type="ARBA" id="ARBA00023026"/>
    </source>
</evidence>
<dbReference type="GO" id="GO:0005576">
    <property type="term" value="C:extracellular region"/>
    <property type="evidence" value="ECO:0007669"/>
    <property type="project" value="UniProtKB-SubCell"/>
</dbReference>
<comment type="caution">
    <text evidence="4">The sequence shown here is derived from an EMBL/GenBank/DDBJ whole genome shotgun (WGS) entry which is preliminary data.</text>
</comment>
<comment type="subcellular location">
    <subcellularLocation>
        <location evidence="1">Secreted</location>
    </subcellularLocation>
</comment>
<protein>
    <submittedName>
        <fullName evidence="4">Uncharacterized protein</fullName>
    </submittedName>
</protein>
<sequence>MAGFLDYAGESEKRIHPTLNLSYDLSAGSGAFGIGWDVNIGSVTRNTVKHVPTCDDEIGTFILSTADELVPDAKTPLRTLERYVVTTFLPRVRSKVSIIERWTSITDPGDVY</sequence>
<gene>
    <name evidence="4" type="ORF">LY79DRAFT_675234</name>
</gene>
<reference evidence="4" key="1">
    <citation type="submission" date="2021-06" db="EMBL/GenBank/DDBJ databases">
        <title>Comparative genomics, transcriptomics and evolutionary studies reveal genomic signatures of adaptation to plant cell wall in hemibiotrophic fungi.</title>
        <authorList>
            <consortium name="DOE Joint Genome Institute"/>
            <person name="Baroncelli R."/>
            <person name="Diaz J.F."/>
            <person name="Benocci T."/>
            <person name="Peng M."/>
            <person name="Battaglia E."/>
            <person name="Haridas S."/>
            <person name="Andreopoulos W."/>
            <person name="Labutti K."/>
            <person name="Pangilinan J."/>
            <person name="Floch G.L."/>
            <person name="Makela M.R."/>
            <person name="Henrissat B."/>
            <person name="Grigoriev I.V."/>
            <person name="Crouch J.A."/>
            <person name="De Vries R.P."/>
            <person name="Sukno S.A."/>
            <person name="Thon M.R."/>
        </authorList>
    </citation>
    <scope>NUCLEOTIDE SEQUENCE</scope>
    <source>
        <strain evidence="4">CBS 125086</strain>
    </source>
</reference>
<evidence type="ECO:0000313" key="5">
    <source>
        <dbReference type="Proteomes" id="UP001230504"/>
    </source>
</evidence>
<dbReference type="EMBL" id="JAHLJV010000205">
    <property type="protein sequence ID" value="KAK1564154.1"/>
    <property type="molecule type" value="Genomic_DNA"/>
</dbReference>
<evidence type="ECO:0000256" key="2">
    <source>
        <dbReference type="ARBA" id="ARBA00022525"/>
    </source>
</evidence>
<evidence type="ECO:0000313" key="4">
    <source>
        <dbReference type="EMBL" id="KAK1564154.1"/>
    </source>
</evidence>